<dbReference type="PANTHER" id="PTHR43152">
    <property type="entry name" value="UVRABC SYSTEM PROTEIN A"/>
    <property type="match status" value="1"/>
</dbReference>
<dbReference type="SUPFAM" id="SSF52540">
    <property type="entry name" value="P-loop containing nucleoside triphosphate hydrolases"/>
    <property type="match status" value="2"/>
</dbReference>
<evidence type="ECO:0000256" key="5">
    <source>
        <dbReference type="ARBA" id="ARBA00022741"/>
    </source>
</evidence>
<organism evidence="15 16">
    <name type="scientific">Lasius niger</name>
    <name type="common">Black garden ant</name>
    <dbReference type="NCBI Taxonomy" id="67767"/>
    <lineage>
        <taxon>Eukaryota</taxon>
        <taxon>Metazoa</taxon>
        <taxon>Ecdysozoa</taxon>
        <taxon>Arthropoda</taxon>
        <taxon>Hexapoda</taxon>
        <taxon>Insecta</taxon>
        <taxon>Pterygota</taxon>
        <taxon>Neoptera</taxon>
        <taxon>Endopterygota</taxon>
        <taxon>Hymenoptera</taxon>
        <taxon>Apocrita</taxon>
        <taxon>Aculeata</taxon>
        <taxon>Formicoidea</taxon>
        <taxon>Formicidae</taxon>
        <taxon>Formicinae</taxon>
        <taxon>Lasius</taxon>
        <taxon>Lasius</taxon>
    </lineage>
</organism>
<reference evidence="15 16" key="1">
    <citation type="submission" date="2015-04" db="EMBL/GenBank/DDBJ databases">
        <title>Lasius niger genome sequencing.</title>
        <authorList>
            <person name="Konorov E.A."/>
            <person name="Nikitin M.A."/>
            <person name="Kirill M.V."/>
            <person name="Chang P."/>
        </authorList>
    </citation>
    <scope>NUCLEOTIDE SEQUENCE [LARGE SCALE GENOMIC DNA]</scope>
    <source>
        <tissue evidence="15">Whole</tissue>
    </source>
</reference>
<evidence type="ECO:0000313" key="16">
    <source>
        <dbReference type="Proteomes" id="UP000036403"/>
    </source>
</evidence>
<comment type="subcellular location">
    <subcellularLocation>
        <location evidence="1">Cytoplasm</location>
    </subcellularLocation>
</comment>
<dbReference type="GO" id="GO:0005524">
    <property type="term" value="F:ATP binding"/>
    <property type="evidence" value="ECO:0007669"/>
    <property type="project" value="UniProtKB-KW"/>
</dbReference>
<keyword evidence="8" id="KW-0863">Zinc-finger</keyword>
<evidence type="ECO:0000313" key="15">
    <source>
        <dbReference type="EMBL" id="KMQ88064.1"/>
    </source>
</evidence>
<dbReference type="GO" id="GO:0003677">
    <property type="term" value="F:DNA binding"/>
    <property type="evidence" value="ECO:0007669"/>
    <property type="project" value="UniProtKB-KW"/>
</dbReference>
<keyword evidence="2" id="KW-0963">Cytoplasm</keyword>
<evidence type="ECO:0000256" key="7">
    <source>
        <dbReference type="ARBA" id="ARBA00022769"/>
    </source>
</evidence>
<dbReference type="InterPro" id="IPR027417">
    <property type="entry name" value="P-loop_NTPase"/>
</dbReference>
<keyword evidence="13" id="KW-0234">DNA repair</keyword>
<dbReference type="PROSITE" id="PS50893">
    <property type="entry name" value="ABC_TRANSPORTER_2"/>
    <property type="match status" value="1"/>
</dbReference>
<dbReference type="PROSITE" id="PS00211">
    <property type="entry name" value="ABC_TRANSPORTER_1"/>
    <property type="match status" value="2"/>
</dbReference>
<dbReference type="Gene3D" id="1.20.1580.10">
    <property type="entry name" value="ABC transporter ATPase like domain"/>
    <property type="match status" value="2"/>
</dbReference>
<evidence type="ECO:0000256" key="12">
    <source>
        <dbReference type="ARBA" id="ARBA00023125"/>
    </source>
</evidence>
<sequence length="847" mass="93016">MQTHQDKQENVEIFGAKTHNLKDVSLSFPRDAMVMFTGISGSGKSSLAFDTVYAEAQQRYLESVAPHIRHLMRQAAAPDVEKITGLPPAVALQQSRSGAQERSSVGSLTRISTTLRLLFSRSGKYPEDVPFMTAEAFSPNNPQGACPTCLGLGHVHEIKPEMLVPDDTISIRKGAIAAWPHGWQAKNLRAILETLGYDIDAPWHRLSKKDRDWILFTEEQPSVPIFQDLTPQERQKAISAGKKPDYTGTYTSAQKYILQSYAGNKDSVKKRLAPFVAITSCPACHGKKLNKNALSVTFENYNITALNDFTVTALKKRFQPYAEGTSPHLPKENALKEATIRMTADICGRLGQLERLGLGHLSLGRQAGNLSSGELQRIRLATQLISNLFGVMYVLDEPSAGLHPEDVRALLAALRSLLKNGNSLAIVEHNLDLLAQADWLVEVGPKAGEGGGKIIYNGLPSGLEKAAHSCTAPYLFAKKRPALRQRRSPAHWLKLSEISCHNLSNVEVALPLESMSVITGVSGSGKSTLLAHVLPVLLKNFDKTPKEETEEESSIHAEVQGKMIEGGTKLKRLIQINQRPIGRTPRSNLATYTGFFDVVRKLFAATEKAKAKKFDAGRFSFNLPSGRCPACEGQGQISIDLMFLPESTAPCTTCNGTRYNPEPLEIRWKNKNIADILDLTVDEAFHFFEGYDSIERSLSALQVLGLGYLKLGQPATALSGGECQRIKLASELQRQQRGKTLYLLDEPSSGLHPADSDKLIKVLDQLVQRGDTVIMVEHDMRLAAEADWIVDLGPGAGNLGGKIVAAGTPETKYQEIYYSLADPKDYSIFSSNPSSCYHDYDQHHGLQ</sequence>
<dbReference type="GO" id="GO:0006281">
    <property type="term" value="P:DNA repair"/>
    <property type="evidence" value="ECO:0007669"/>
    <property type="project" value="UniProtKB-KW"/>
</dbReference>
<evidence type="ECO:0000256" key="11">
    <source>
        <dbReference type="ARBA" id="ARBA00022881"/>
    </source>
</evidence>
<keyword evidence="9" id="KW-0862">Zinc</keyword>
<accession>A0A0J7KD04</accession>
<evidence type="ECO:0000256" key="8">
    <source>
        <dbReference type="ARBA" id="ARBA00022771"/>
    </source>
</evidence>
<dbReference type="EMBL" id="LBMM01009522">
    <property type="protein sequence ID" value="KMQ88064.1"/>
    <property type="molecule type" value="Genomic_DNA"/>
</dbReference>
<name>A0A0J7KD04_LASNI</name>
<evidence type="ECO:0000256" key="3">
    <source>
        <dbReference type="ARBA" id="ARBA00022723"/>
    </source>
</evidence>
<evidence type="ECO:0000256" key="9">
    <source>
        <dbReference type="ARBA" id="ARBA00022833"/>
    </source>
</evidence>
<dbReference type="PaxDb" id="67767-A0A0J7KD04"/>
<dbReference type="GO" id="GO:0004518">
    <property type="term" value="F:nuclease activity"/>
    <property type="evidence" value="ECO:0007669"/>
    <property type="project" value="UniProtKB-KW"/>
</dbReference>
<proteinExistence type="predicted"/>
<dbReference type="InterPro" id="IPR017871">
    <property type="entry name" value="ABC_transporter-like_CS"/>
</dbReference>
<evidence type="ECO:0000256" key="4">
    <source>
        <dbReference type="ARBA" id="ARBA00022737"/>
    </source>
</evidence>
<keyword evidence="12" id="KW-0238">DNA-binding</keyword>
<evidence type="ECO:0000259" key="14">
    <source>
        <dbReference type="PROSITE" id="PS50893"/>
    </source>
</evidence>
<comment type="caution">
    <text evidence="15">The sequence shown here is derived from an EMBL/GenBank/DDBJ whole genome shotgun (WGS) entry which is preliminary data.</text>
</comment>
<keyword evidence="3" id="KW-0479">Metal-binding</keyword>
<dbReference type="OrthoDB" id="8121756at2759"/>
<protein>
    <submittedName>
        <fullName evidence="15">Excinuclease abc subunit a</fullName>
    </submittedName>
</protein>
<dbReference type="GO" id="GO:0008270">
    <property type="term" value="F:zinc ion binding"/>
    <property type="evidence" value="ECO:0007669"/>
    <property type="project" value="UniProtKB-KW"/>
</dbReference>
<dbReference type="Gene3D" id="3.40.50.300">
    <property type="entry name" value="P-loop containing nucleotide triphosphate hydrolases"/>
    <property type="match status" value="2"/>
</dbReference>
<evidence type="ECO:0000256" key="1">
    <source>
        <dbReference type="ARBA" id="ARBA00004496"/>
    </source>
</evidence>
<dbReference type="InterPro" id="IPR003439">
    <property type="entry name" value="ABC_transporter-like_ATP-bd"/>
</dbReference>
<dbReference type="AlphaFoldDB" id="A0A0J7KD04"/>
<gene>
    <name evidence="15" type="ORF">RF55_12508</name>
</gene>
<evidence type="ECO:0000256" key="13">
    <source>
        <dbReference type="ARBA" id="ARBA00023204"/>
    </source>
</evidence>
<keyword evidence="6" id="KW-0227">DNA damage</keyword>
<keyword evidence="10" id="KW-0067">ATP-binding</keyword>
<dbReference type="InterPro" id="IPR041552">
    <property type="entry name" value="UvrA_DNA-bd"/>
</dbReference>
<keyword evidence="5" id="KW-0547">Nucleotide-binding</keyword>
<dbReference type="Gene3D" id="1.10.8.280">
    <property type="entry name" value="ABC transporter ATPase domain-like"/>
    <property type="match status" value="1"/>
</dbReference>
<evidence type="ECO:0000256" key="2">
    <source>
        <dbReference type="ARBA" id="ARBA00022490"/>
    </source>
</evidence>
<dbReference type="PANTHER" id="PTHR43152:SF1">
    <property type="entry name" value="UVRA PROTEIN"/>
    <property type="match status" value="1"/>
</dbReference>
<keyword evidence="4" id="KW-0677">Repeat</keyword>
<dbReference type="GO" id="GO:0016887">
    <property type="term" value="F:ATP hydrolysis activity"/>
    <property type="evidence" value="ECO:0007669"/>
    <property type="project" value="InterPro"/>
</dbReference>
<feature type="domain" description="ABC transporter" evidence="14">
    <location>
        <begin position="483"/>
        <end position="819"/>
    </location>
</feature>
<evidence type="ECO:0000256" key="10">
    <source>
        <dbReference type="ARBA" id="ARBA00022840"/>
    </source>
</evidence>
<evidence type="ECO:0000256" key="6">
    <source>
        <dbReference type="ARBA" id="ARBA00022763"/>
    </source>
</evidence>
<keyword evidence="16" id="KW-1185">Reference proteome</keyword>
<keyword evidence="7" id="KW-0228">DNA excision</keyword>
<dbReference type="Pfam" id="PF17755">
    <property type="entry name" value="UvrA_DNA-bind"/>
    <property type="match status" value="1"/>
</dbReference>
<dbReference type="Proteomes" id="UP000036403">
    <property type="component" value="Unassembled WGS sequence"/>
</dbReference>
<dbReference type="GO" id="GO:0005737">
    <property type="term" value="C:cytoplasm"/>
    <property type="evidence" value="ECO:0007669"/>
    <property type="project" value="UniProtKB-SubCell"/>
</dbReference>
<keyword evidence="11" id="KW-0267">Excision nuclease</keyword>